<keyword evidence="2" id="KW-1185">Reference proteome</keyword>
<accession>A0A8H8UDD2</accession>
<name>A0A8H8UDD2_9HELO</name>
<sequence>MIQTMALKKRMHLMEKVVKIEQTLFGIQFPANGSIFYKDSLEPGSRSVDLPQTIANSAKFSIGPYTEYLWWLQKRHELSVNVGPWASSESSWGESTTVASKVWPTKISPRKFLSRILRTLESRPESGDIMGVIDWQHATILPIFLRVKILRHFQTYGDEDSSNLNTPRLPSNFDTLSDLANEEEMEIYYRRQVHIFYVNLLKTNLYDDTCKSWEGDNTSLQAELINIVQYWPEIVPGGDKPPVQYSAEEVKDYATKMCDFIVVNIEDHGFEEAKQKAKYAQKEMLAEAETEEERKELLEHWLFKDHEEINEA</sequence>
<comment type="caution">
    <text evidence="1">The sequence shown here is derived from an EMBL/GenBank/DDBJ whole genome shotgun (WGS) entry which is preliminary data.</text>
</comment>
<dbReference type="PANTHER" id="PTHR36091:SF2">
    <property type="entry name" value="AMINOGLYCOSIDE PHOSPHOTRANSFERASE DOMAIN-CONTAINING PROTEIN"/>
    <property type="match status" value="1"/>
</dbReference>
<dbReference type="InterPro" id="IPR051035">
    <property type="entry name" value="Mito_inheritance_9"/>
</dbReference>
<organism evidence="1 2">
    <name type="scientific">Lachnellula subtilissima</name>
    <dbReference type="NCBI Taxonomy" id="602034"/>
    <lineage>
        <taxon>Eukaryota</taxon>
        <taxon>Fungi</taxon>
        <taxon>Dikarya</taxon>
        <taxon>Ascomycota</taxon>
        <taxon>Pezizomycotina</taxon>
        <taxon>Leotiomycetes</taxon>
        <taxon>Helotiales</taxon>
        <taxon>Lachnaceae</taxon>
        <taxon>Lachnellula</taxon>
    </lineage>
</organism>
<evidence type="ECO:0000313" key="1">
    <source>
        <dbReference type="EMBL" id="TVY39631.1"/>
    </source>
</evidence>
<reference evidence="1 2" key="1">
    <citation type="submission" date="2018-05" db="EMBL/GenBank/DDBJ databases">
        <title>Genome sequencing and assembly of the regulated plant pathogen Lachnellula willkommii and related sister species for the development of diagnostic species identification markers.</title>
        <authorList>
            <person name="Giroux E."/>
            <person name="Bilodeau G."/>
        </authorList>
    </citation>
    <scope>NUCLEOTIDE SEQUENCE [LARGE SCALE GENOMIC DNA]</scope>
    <source>
        <strain evidence="1 2">CBS 197.66</strain>
    </source>
</reference>
<dbReference type="OrthoDB" id="10003767at2759"/>
<protein>
    <recommendedName>
        <fullName evidence="3">Phosphotransferase enzyme family protein</fullName>
    </recommendedName>
</protein>
<gene>
    <name evidence="1" type="ORF">LSUB1_G003055</name>
</gene>
<proteinExistence type="predicted"/>
<dbReference type="GO" id="GO:0005739">
    <property type="term" value="C:mitochondrion"/>
    <property type="evidence" value="ECO:0007669"/>
    <property type="project" value="TreeGrafter"/>
</dbReference>
<dbReference type="AlphaFoldDB" id="A0A8H8UDD2"/>
<dbReference type="Proteomes" id="UP000462212">
    <property type="component" value="Unassembled WGS sequence"/>
</dbReference>
<dbReference type="EMBL" id="QGMJ01000219">
    <property type="protein sequence ID" value="TVY39631.1"/>
    <property type="molecule type" value="Genomic_DNA"/>
</dbReference>
<evidence type="ECO:0000313" key="2">
    <source>
        <dbReference type="Proteomes" id="UP000462212"/>
    </source>
</evidence>
<evidence type="ECO:0008006" key="3">
    <source>
        <dbReference type="Google" id="ProtNLM"/>
    </source>
</evidence>
<dbReference type="PANTHER" id="PTHR36091">
    <property type="entry name" value="ALTERED INHERITANCE OF MITOCHONDRIA PROTEIN 9, MITOCHONDRIAL"/>
    <property type="match status" value="1"/>
</dbReference>